<keyword evidence="2" id="KW-0472">Membrane</keyword>
<feature type="compositionally biased region" description="Polar residues" evidence="1">
    <location>
        <begin position="926"/>
        <end position="937"/>
    </location>
</feature>
<evidence type="ECO:0000256" key="2">
    <source>
        <dbReference type="SAM" id="Phobius"/>
    </source>
</evidence>
<feature type="domain" description="EGF-like" evidence="4">
    <location>
        <begin position="605"/>
        <end position="639"/>
    </location>
</feature>
<organism evidence="5 6">
    <name type="scientific">Angomonas deanei</name>
    <dbReference type="NCBI Taxonomy" id="59799"/>
    <lineage>
        <taxon>Eukaryota</taxon>
        <taxon>Discoba</taxon>
        <taxon>Euglenozoa</taxon>
        <taxon>Kinetoplastea</taxon>
        <taxon>Metakinetoplastina</taxon>
        <taxon>Trypanosomatida</taxon>
        <taxon>Trypanosomatidae</taxon>
        <taxon>Strigomonadinae</taxon>
        <taxon>Angomonas</taxon>
    </lineage>
</organism>
<evidence type="ECO:0000313" key="6">
    <source>
        <dbReference type="Proteomes" id="UP000515908"/>
    </source>
</evidence>
<feature type="region of interest" description="Disordered" evidence="1">
    <location>
        <begin position="887"/>
        <end position="949"/>
    </location>
</feature>
<evidence type="ECO:0000256" key="3">
    <source>
        <dbReference type="SAM" id="SignalP"/>
    </source>
</evidence>
<keyword evidence="2" id="KW-0812">Transmembrane</keyword>
<dbReference type="PANTHER" id="PTHR23275">
    <property type="entry name" value="CABRIOLET.-RELATED"/>
    <property type="match status" value="1"/>
</dbReference>
<dbReference type="InterPro" id="IPR000742">
    <property type="entry name" value="EGF"/>
</dbReference>
<feature type="compositionally biased region" description="Basic and acidic residues" evidence="1">
    <location>
        <begin position="887"/>
        <end position="901"/>
    </location>
</feature>
<protein>
    <recommendedName>
        <fullName evidence="4">EGF-like domain-containing protein</fullName>
    </recommendedName>
</protein>
<dbReference type="SUPFAM" id="SSF57184">
    <property type="entry name" value="Growth factor receptor domain"/>
    <property type="match status" value="2"/>
</dbReference>
<dbReference type="PANTHER" id="PTHR23275:SF100">
    <property type="entry name" value="EGF-LIKE DOMAIN-CONTAINING PROTEIN"/>
    <property type="match status" value="1"/>
</dbReference>
<evidence type="ECO:0000256" key="1">
    <source>
        <dbReference type="SAM" id="MobiDB-lite"/>
    </source>
</evidence>
<feature type="signal peptide" evidence="3">
    <location>
        <begin position="1"/>
        <end position="16"/>
    </location>
</feature>
<feature type="transmembrane region" description="Helical" evidence="2">
    <location>
        <begin position="842"/>
        <end position="868"/>
    </location>
</feature>
<keyword evidence="6" id="KW-1185">Reference proteome</keyword>
<feature type="domain" description="EGF-like" evidence="4">
    <location>
        <begin position="442"/>
        <end position="478"/>
    </location>
</feature>
<accession>A0A7G2CL46</accession>
<name>A0A7G2CL46_9TRYP</name>
<dbReference type="VEuPathDB" id="TriTrypDB:ADEAN_000810200"/>
<evidence type="ECO:0000313" key="5">
    <source>
        <dbReference type="EMBL" id="CAD2220580.1"/>
    </source>
</evidence>
<dbReference type="InterPro" id="IPR052798">
    <property type="entry name" value="Giardia_VSA"/>
</dbReference>
<reference evidence="5 6" key="1">
    <citation type="submission" date="2020-08" db="EMBL/GenBank/DDBJ databases">
        <authorList>
            <person name="Newling K."/>
            <person name="Davey J."/>
            <person name="Forrester S."/>
        </authorList>
    </citation>
    <scope>NUCLEOTIDE SEQUENCE [LARGE SCALE GENOMIC DNA]</scope>
    <source>
        <strain evidence="6">Crithidia deanei Carvalho (ATCC PRA-265)</strain>
    </source>
</reference>
<dbReference type="InterPro" id="IPR009030">
    <property type="entry name" value="Growth_fac_rcpt_cys_sf"/>
</dbReference>
<dbReference type="AlphaFoldDB" id="A0A7G2CL46"/>
<dbReference type="SMART" id="SM00181">
    <property type="entry name" value="EGF"/>
    <property type="match status" value="6"/>
</dbReference>
<gene>
    <name evidence="5" type="ORF">ADEAN_000810200</name>
</gene>
<feature type="chain" id="PRO_5028829649" description="EGF-like domain-containing protein" evidence="3">
    <location>
        <begin position="17"/>
        <end position="974"/>
    </location>
</feature>
<feature type="domain" description="EGF-like" evidence="4">
    <location>
        <begin position="481"/>
        <end position="514"/>
    </location>
</feature>
<dbReference type="Proteomes" id="UP000515908">
    <property type="component" value="Chromosome 17"/>
</dbReference>
<feature type="compositionally biased region" description="Basic residues" evidence="1">
    <location>
        <begin position="939"/>
        <end position="948"/>
    </location>
</feature>
<evidence type="ECO:0000259" key="4">
    <source>
        <dbReference type="SMART" id="SM00181"/>
    </source>
</evidence>
<feature type="domain" description="EGF-like" evidence="4">
    <location>
        <begin position="642"/>
        <end position="674"/>
    </location>
</feature>
<keyword evidence="2" id="KW-1133">Transmembrane helix</keyword>
<dbReference type="SMART" id="SM00261">
    <property type="entry name" value="FU"/>
    <property type="match status" value="5"/>
</dbReference>
<dbReference type="InterPro" id="IPR006212">
    <property type="entry name" value="Furin_repeat"/>
</dbReference>
<keyword evidence="3" id="KW-0732">Signal</keyword>
<feature type="domain" description="EGF-like" evidence="4">
    <location>
        <begin position="570"/>
        <end position="602"/>
    </location>
</feature>
<sequence>MRIFIFLILCTTLCYGDTRSITASLTSNGETFDNVIYDITGMTDATEPAYCTYLSPKIVGTGLIFQSYSVYTTGPEPLNISIRSATVTDSTIKISGFFPPYSNVTISQTQATMQGTTTLFDFTRMVPQDHVVFTILDTTATWPSTGAGGPVLSLVDGIRTLIKDFSAFYLIRTNVTNAMSVLHLKGTGCSNAYCFDIYNGLVAVDYASCNNCKTAFFFSELLDSSFANSRNGVFRFSNCTQDGNTAPFFKITSTTNALIFNNRGNVVFSTIATGGDLFSVPTTAKSECISPVQFVLLNINAKAMGTEGFSNFITSNSCDIYMGNITLNGVEYTTEAQYDTLKISYSKIVDPFGMVLIHKSGPDTTAVGNYSLVYCVRNGFTGVTTEVLPPDDVVAEAAKKNVTLDKWTRSICRCNSTSHAPYCSVVYDPILYTSGYIYTKETCKTDPVSCAECKWGVWDQCDRCNQNYKFDATGTNCIPMVCAVDHCKTCVFDTEDQCEICNDDYKLDENKQCTLKTCAQAPCAGCSSPSGDNDTCATCSDPYVFEASTSQCTGCIAGYKKDGTTCVEKGCSVENCKTCVFDTEDQCKVCNNNYKLDGATCTMKTCAQAPCTECASSSGDDDTCTACSPGYEVSGTACAEKECLAENCQNCVFNTKDQCDTCDDNYKLDGTTCSQKTCAQAPCTGCTSPSGDDDICASCTEPYAFETSTSQCTGCIAGYKMDGAACVEKECLVDHCKTCVFDTEDQCDVCDTNLKSDGNGGCTPMVCSVTNCAKCVDDTEDKCETCDTNLKSDGSGGCTPMVCTVANCNKCVDDTEDQCAECEGDLVAKDGVCGAKEGSGGLPLGAIIGIVIGVVVLLIILILLLLFFCCRKSKSTVEQVDHITRNEMENSDSDSKRKVEVTEETEVTVMDRTQQEGILEEENPLSAPTQNDTSQTTAPRRKARRARSVRNNGAEIADIDLDYMYDNKNEIVEE</sequence>
<proteinExistence type="predicted"/>
<dbReference type="EMBL" id="LR877161">
    <property type="protein sequence ID" value="CAD2220580.1"/>
    <property type="molecule type" value="Genomic_DNA"/>
</dbReference>
<feature type="domain" description="EGF-like" evidence="4">
    <location>
        <begin position="522"/>
        <end position="567"/>
    </location>
</feature>